<evidence type="ECO:0000313" key="11">
    <source>
        <dbReference type="EMBL" id="NJP00981.1"/>
    </source>
</evidence>
<keyword evidence="11" id="KW-0282">Flagellum</keyword>
<keyword evidence="2" id="KW-1003">Cell membrane</keyword>
<dbReference type="EMBL" id="JAAVJI010000004">
    <property type="protein sequence ID" value="NJP00981.1"/>
    <property type="molecule type" value="Genomic_DNA"/>
</dbReference>
<keyword evidence="11" id="KW-0966">Cell projection</keyword>
<evidence type="ECO:0000256" key="1">
    <source>
        <dbReference type="ARBA" id="ARBA00004651"/>
    </source>
</evidence>
<proteinExistence type="inferred from homology"/>
<evidence type="ECO:0000256" key="3">
    <source>
        <dbReference type="ARBA" id="ARBA00022692"/>
    </source>
</evidence>
<evidence type="ECO:0000256" key="7">
    <source>
        <dbReference type="RuleBase" id="RU004057"/>
    </source>
</evidence>
<evidence type="ECO:0000256" key="5">
    <source>
        <dbReference type="ARBA" id="ARBA00022989"/>
    </source>
</evidence>
<dbReference type="InterPro" id="IPR047055">
    <property type="entry name" value="MotA-like"/>
</dbReference>
<organism evidence="11 12">
    <name type="scientific">Pseudomonas quercus</name>
    <dbReference type="NCBI Taxonomy" id="2722792"/>
    <lineage>
        <taxon>Bacteria</taxon>
        <taxon>Pseudomonadati</taxon>
        <taxon>Pseudomonadota</taxon>
        <taxon>Gammaproteobacteria</taxon>
        <taxon>Pseudomonadales</taxon>
        <taxon>Pseudomonadaceae</taxon>
        <taxon>Pseudomonas</taxon>
    </lineage>
</organism>
<evidence type="ECO:0000313" key="12">
    <source>
        <dbReference type="Proteomes" id="UP000746535"/>
    </source>
</evidence>
<accession>A0ABX0YD83</accession>
<evidence type="ECO:0000256" key="2">
    <source>
        <dbReference type="ARBA" id="ARBA00022475"/>
    </source>
</evidence>
<gene>
    <name evidence="11" type="ORF">HBH25_08900</name>
</gene>
<dbReference type="Pfam" id="PF01618">
    <property type="entry name" value="MotA_ExbB"/>
    <property type="match status" value="1"/>
</dbReference>
<evidence type="ECO:0000256" key="4">
    <source>
        <dbReference type="ARBA" id="ARBA00022779"/>
    </source>
</evidence>
<keyword evidence="12" id="KW-1185">Reference proteome</keyword>
<feature type="transmembrane region" description="Helical" evidence="8">
    <location>
        <begin position="29"/>
        <end position="49"/>
    </location>
</feature>
<keyword evidence="5 8" id="KW-1133">Transmembrane helix</keyword>
<keyword evidence="7" id="KW-0653">Protein transport</keyword>
<keyword evidence="6 8" id="KW-0472">Membrane</keyword>
<keyword evidence="3 8" id="KW-0812">Transmembrane</keyword>
<dbReference type="NCBIfam" id="NF006583">
    <property type="entry name" value="PRK09109.1"/>
    <property type="match status" value="1"/>
</dbReference>
<dbReference type="PANTHER" id="PTHR30433">
    <property type="entry name" value="CHEMOTAXIS PROTEIN MOTA"/>
    <property type="match status" value="1"/>
</dbReference>
<evidence type="ECO:0000259" key="9">
    <source>
        <dbReference type="Pfam" id="PF01618"/>
    </source>
</evidence>
<feature type="transmembrane region" description="Helical" evidence="8">
    <location>
        <begin position="151"/>
        <end position="170"/>
    </location>
</feature>
<evidence type="ECO:0000256" key="8">
    <source>
        <dbReference type="SAM" id="Phobius"/>
    </source>
</evidence>
<feature type="domain" description="Motility protein A N-terminal" evidence="10">
    <location>
        <begin position="6"/>
        <end position="70"/>
    </location>
</feature>
<dbReference type="Proteomes" id="UP000746535">
    <property type="component" value="Unassembled WGS sequence"/>
</dbReference>
<comment type="caution">
    <text evidence="11">The sequence shown here is derived from an EMBL/GenBank/DDBJ whole genome shotgun (WGS) entry which is preliminary data.</text>
</comment>
<feature type="transmembrane region" description="Helical" evidence="8">
    <location>
        <begin position="182"/>
        <end position="204"/>
    </location>
</feature>
<keyword evidence="7" id="KW-0813">Transport</keyword>
<keyword evidence="4" id="KW-0283">Flagellar rotation</keyword>
<feature type="domain" description="MotA/TolQ/ExbB proton channel" evidence="9">
    <location>
        <begin position="103"/>
        <end position="220"/>
    </location>
</feature>
<reference evidence="11 12" key="1">
    <citation type="submission" date="2020-03" db="EMBL/GenBank/DDBJ databases">
        <authorList>
            <person name="Wang L."/>
            <person name="He N."/>
            <person name="Li Y."/>
            <person name="Fang Y."/>
            <person name="Zhang F."/>
        </authorList>
    </citation>
    <scope>NUCLEOTIDE SEQUENCE [LARGE SCALE GENOMIC DNA]</scope>
    <source>
        <strain evidence="12">hsmgli-8</strain>
    </source>
</reference>
<evidence type="ECO:0000259" key="10">
    <source>
        <dbReference type="Pfam" id="PF20560"/>
    </source>
</evidence>
<comment type="subcellular location">
    <subcellularLocation>
        <location evidence="1">Cell membrane</location>
        <topology evidence="1">Multi-pass membrane protein</topology>
    </subcellularLocation>
    <subcellularLocation>
        <location evidence="7">Membrane</location>
        <topology evidence="7">Multi-pass membrane protein</topology>
    </subcellularLocation>
</comment>
<dbReference type="InterPro" id="IPR002898">
    <property type="entry name" value="MotA_ExbB_proton_chnl"/>
</dbReference>
<dbReference type="PANTHER" id="PTHR30433:SF3">
    <property type="entry name" value="MOTILITY PROTEIN A"/>
    <property type="match status" value="1"/>
</dbReference>
<protein>
    <submittedName>
        <fullName evidence="11">Flagellar motor protein</fullName>
    </submittedName>
</protein>
<evidence type="ECO:0000256" key="6">
    <source>
        <dbReference type="ARBA" id="ARBA00023136"/>
    </source>
</evidence>
<comment type="similarity">
    <text evidence="7">Belongs to the exbB/tolQ family.</text>
</comment>
<name>A0ABX0YD83_9PSED</name>
<keyword evidence="11" id="KW-0969">Cilium</keyword>
<dbReference type="Pfam" id="PF20560">
    <property type="entry name" value="MotA_N"/>
    <property type="match status" value="1"/>
</dbReference>
<sequence length="247" mass="26079">MDVLSLIGIILAFVAIVGGNFLEGGHLPSLLNGPAGLIVLGGTLAAALLQTPISAFKRALQIFPWIFFPPRIDIAGGVDKVVGWSLVARKEGLLGLESVADGEVDSYARKGLQLLVDGADPEAIRSILELDFFTQEGRDIQAAKVFECMGGYAPTIGIIGAVMGLIHVMGNLADPSQLGSGIAVAFVATIYGVASANLVLLPVANKLKAQAQRQARYREMLLEGLLSIAEGENPRSIELKLQGFMEQ</sequence>
<dbReference type="InterPro" id="IPR046786">
    <property type="entry name" value="MotA_N"/>
</dbReference>
<dbReference type="RefSeq" id="WP_168083562.1">
    <property type="nucleotide sequence ID" value="NZ_JAAVJI010000004.1"/>
</dbReference>